<evidence type="ECO:0000256" key="4">
    <source>
        <dbReference type="ARBA" id="ARBA00022729"/>
    </source>
</evidence>
<keyword evidence="6 7" id="KW-0408">Iron</keyword>
<sequence length="600" mass="66955">MKKLLFISALVMAVAGYAFSCFREKVTPEKSIAQTLVTQVDSFAAIKNTLLDAVESGKTTDQQLQQLFRQVRLSYKKFEWAAEYFVPQTTRFINGAPTPEVEMAGTLVLDPQGLQVIESLLFPKYNISKKQELIQRLKLLQTGCDQYKSHFNNVDIIDGQVFDAAKLQVFRVLTLGITGFDTPLLQNSLAESAVSLESLKPILAYYGNEDDTAPLLNSIISAAMYLKTHNNFNTFNRAEFITQYGNPVTVSLSNLEQQLHIHVIQYNRLLNQDAKTLFDKNAFNVNAYTTDASFGMTQEKIALGKKLFADPILSGSRTRSCQSCHQPEKAFTDGLTKNTVVEGNALLSRNTPTLLNAALQPSLFYDIRAISLEDQALNVVANKQEMHGSVSKAANLLWQNATYRKLFTNAFPKKNRTSIDSNEVVNALGSYVRSLTLLNSRFDEYMRGNKAAMTQEEVNGFNLFMGKAKCGTCHYMPLFNGTFPPRFTKIETEVIGVPQTIANKALDQDMGRFSFVKIDAFKHAFKTTTVRNAARTAPYMHNGVFTTLDEVVDFYNKGGGAGLGLKVDNQTLPFDQLHLSQKESHEITAFIKSLDSKVVL</sequence>
<proteinExistence type="predicted"/>
<dbReference type="InterPro" id="IPR036909">
    <property type="entry name" value="Cyt_c-like_dom_sf"/>
</dbReference>
<feature type="domain" description="Cytochrome c" evidence="9">
    <location>
        <begin position="455"/>
        <end position="595"/>
    </location>
</feature>
<gene>
    <name evidence="10" type="ORF">HH214_12125</name>
</gene>
<dbReference type="RefSeq" id="WP_169608013.1">
    <property type="nucleotide sequence ID" value="NZ_CP051682.1"/>
</dbReference>
<dbReference type="InterPro" id="IPR009056">
    <property type="entry name" value="Cyt_c-like_dom"/>
</dbReference>
<dbReference type="Gene3D" id="1.10.760.10">
    <property type="entry name" value="Cytochrome c-like domain"/>
    <property type="match status" value="2"/>
</dbReference>
<dbReference type="AlphaFoldDB" id="A0A7L5E0L8"/>
<feature type="signal peptide" evidence="8">
    <location>
        <begin position="1"/>
        <end position="20"/>
    </location>
</feature>
<keyword evidence="11" id="KW-1185">Reference proteome</keyword>
<protein>
    <submittedName>
        <fullName evidence="10">Cytochrome C peroxidase</fullName>
    </submittedName>
</protein>
<keyword evidence="5" id="KW-0560">Oxidoreductase</keyword>
<dbReference type="GO" id="GO:0030313">
    <property type="term" value="C:cell envelope"/>
    <property type="evidence" value="ECO:0007669"/>
    <property type="project" value="UniProtKB-SubCell"/>
</dbReference>
<reference evidence="10 11" key="1">
    <citation type="submission" date="2020-04" db="EMBL/GenBank/DDBJ databases">
        <title>Genome sequencing of novel species.</title>
        <authorList>
            <person name="Heo J."/>
            <person name="Kim S.-J."/>
            <person name="Kim J.-S."/>
            <person name="Hong S.-B."/>
            <person name="Kwon S.-W."/>
        </authorList>
    </citation>
    <scope>NUCLEOTIDE SEQUENCE [LARGE SCALE GENOMIC DNA]</scope>
    <source>
        <strain evidence="10 11">F39-2</strain>
    </source>
</reference>
<dbReference type="PANTHER" id="PTHR30600">
    <property type="entry name" value="CYTOCHROME C PEROXIDASE-RELATED"/>
    <property type="match status" value="1"/>
</dbReference>
<keyword evidence="2 7" id="KW-0349">Heme</keyword>
<evidence type="ECO:0000256" key="3">
    <source>
        <dbReference type="ARBA" id="ARBA00022723"/>
    </source>
</evidence>
<evidence type="ECO:0000256" key="7">
    <source>
        <dbReference type="PROSITE-ProRule" id="PRU00433"/>
    </source>
</evidence>
<evidence type="ECO:0000313" key="11">
    <source>
        <dbReference type="Proteomes" id="UP000503278"/>
    </source>
</evidence>
<dbReference type="GO" id="GO:0020037">
    <property type="term" value="F:heme binding"/>
    <property type="evidence" value="ECO:0007669"/>
    <property type="project" value="InterPro"/>
</dbReference>
<evidence type="ECO:0000259" key="9">
    <source>
        <dbReference type="PROSITE" id="PS51007"/>
    </source>
</evidence>
<dbReference type="PANTHER" id="PTHR30600:SF10">
    <property type="entry name" value="BLL6722 PROTEIN"/>
    <property type="match status" value="1"/>
</dbReference>
<evidence type="ECO:0000256" key="2">
    <source>
        <dbReference type="ARBA" id="ARBA00022617"/>
    </source>
</evidence>
<keyword evidence="3 7" id="KW-0479">Metal-binding</keyword>
<dbReference type="SUPFAM" id="SSF46626">
    <property type="entry name" value="Cytochrome c"/>
    <property type="match status" value="2"/>
</dbReference>
<dbReference type="GO" id="GO:0046872">
    <property type="term" value="F:metal ion binding"/>
    <property type="evidence" value="ECO:0007669"/>
    <property type="project" value="UniProtKB-KW"/>
</dbReference>
<evidence type="ECO:0000256" key="6">
    <source>
        <dbReference type="ARBA" id="ARBA00023004"/>
    </source>
</evidence>
<evidence type="ECO:0000256" key="1">
    <source>
        <dbReference type="ARBA" id="ARBA00004196"/>
    </source>
</evidence>
<comment type="subcellular location">
    <subcellularLocation>
        <location evidence="1">Cell envelope</location>
    </subcellularLocation>
</comment>
<evidence type="ECO:0000256" key="5">
    <source>
        <dbReference type="ARBA" id="ARBA00023002"/>
    </source>
</evidence>
<dbReference type="KEGG" id="mrob:HH214_12125"/>
<dbReference type="EMBL" id="CP051682">
    <property type="protein sequence ID" value="QJD96571.1"/>
    <property type="molecule type" value="Genomic_DNA"/>
</dbReference>
<dbReference type="Proteomes" id="UP000503278">
    <property type="component" value="Chromosome"/>
</dbReference>
<organism evidence="10 11">
    <name type="scientific">Mucilaginibacter robiniae</name>
    <dbReference type="NCBI Taxonomy" id="2728022"/>
    <lineage>
        <taxon>Bacteria</taxon>
        <taxon>Pseudomonadati</taxon>
        <taxon>Bacteroidota</taxon>
        <taxon>Sphingobacteriia</taxon>
        <taxon>Sphingobacteriales</taxon>
        <taxon>Sphingobacteriaceae</taxon>
        <taxon>Mucilaginibacter</taxon>
    </lineage>
</organism>
<dbReference type="Gene3D" id="1.20.1420.20">
    <property type="entry name" value="M75 peptidase, HXXE motif"/>
    <property type="match status" value="1"/>
</dbReference>
<dbReference type="Pfam" id="PF03150">
    <property type="entry name" value="CCP_MauG"/>
    <property type="match status" value="1"/>
</dbReference>
<dbReference type="PROSITE" id="PS51007">
    <property type="entry name" value="CYTC"/>
    <property type="match status" value="2"/>
</dbReference>
<feature type="chain" id="PRO_5029914185" evidence="8">
    <location>
        <begin position="21"/>
        <end position="600"/>
    </location>
</feature>
<keyword evidence="10" id="KW-0575">Peroxidase</keyword>
<dbReference type="GO" id="GO:0009055">
    <property type="term" value="F:electron transfer activity"/>
    <property type="evidence" value="ECO:0007669"/>
    <property type="project" value="InterPro"/>
</dbReference>
<accession>A0A7L5E0L8</accession>
<dbReference type="InterPro" id="IPR004852">
    <property type="entry name" value="Di-haem_cyt_c_peroxidsae"/>
</dbReference>
<feature type="domain" description="Cytochrome c" evidence="9">
    <location>
        <begin position="299"/>
        <end position="436"/>
    </location>
</feature>
<dbReference type="InterPro" id="IPR038352">
    <property type="entry name" value="Imelysin_sf"/>
</dbReference>
<dbReference type="InterPro" id="IPR051395">
    <property type="entry name" value="Cytochrome_c_Peroxidase/MauG"/>
</dbReference>
<dbReference type="GO" id="GO:0004130">
    <property type="term" value="F:cytochrome-c peroxidase activity"/>
    <property type="evidence" value="ECO:0007669"/>
    <property type="project" value="TreeGrafter"/>
</dbReference>
<keyword evidence="4 8" id="KW-0732">Signal</keyword>
<name>A0A7L5E0L8_9SPHI</name>
<evidence type="ECO:0000256" key="8">
    <source>
        <dbReference type="SAM" id="SignalP"/>
    </source>
</evidence>
<evidence type="ECO:0000313" key="10">
    <source>
        <dbReference type="EMBL" id="QJD96571.1"/>
    </source>
</evidence>